<dbReference type="SUPFAM" id="SSF88713">
    <property type="entry name" value="Glycoside hydrolase/deacetylase"/>
    <property type="match status" value="1"/>
</dbReference>
<keyword evidence="4" id="KW-1185">Reference proteome</keyword>
<reference evidence="3" key="1">
    <citation type="submission" date="2023-07" db="EMBL/GenBank/DDBJ databases">
        <title>Genomic Encyclopedia of Type Strains, Phase IV (KMG-IV): sequencing the most valuable type-strain genomes for metagenomic binning, comparative biology and taxonomic classification.</title>
        <authorList>
            <person name="Goeker M."/>
        </authorList>
    </citation>
    <scope>NUCLEOTIDE SEQUENCE</scope>
    <source>
        <strain evidence="3">DSM 23947</strain>
    </source>
</reference>
<dbReference type="GO" id="GO:0005975">
    <property type="term" value="P:carbohydrate metabolic process"/>
    <property type="evidence" value="ECO:0007669"/>
    <property type="project" value="InterPro"/>
</dbReference>
<evidence type="ECO:0000259" key="2">
    <source>
        <dbReference type="PROSITE" id="PS51677"/>
    </source>
</evidence>
<dbReference type="InterPro" id="IPR014132">
    <property type="entry name" value="PdaB-like"/>
</dbReference>
<dbReference type="InterPro" id="IPR002509">
    <property type="entry name" value="NODB_dom"/>
</dbReference>
<keyword evidence="1" id="KW-0472">Membrane</keyword>
<organism evidence="3 4">
    <name type="scientific">Oikeobacillus pervagus</name>
    <dbReference type="NCBI Taxonomy" id="1325931"/>
    <lineage>
        <taxon>Bacteria</taxon>
        <taxon>Bacillati</taxon>
        <taxon>Bacillota</taxon>
        <taxon>Bacilli</taxon>
        <taxon>Bacillales</taxon>
        <taxon>Bacillaceae</taxon>
        <taxon>Oikeobacillus</taxon>
    </lineage>
</organism>
<dbReference type="PROSITE" id="PS51677">
    <property type="entry name" value="NODB"/>
    <property type="match status" value="1"/>
</dbReference>
<keyword evidence="1" id="KW-1133">Transmembrane helix</keyword>
<name>A0AAJ1WK58_9BACI</name>
<feature type="domain" description="NodB homology" evidence="2">
    <location>
        <begin position="54"/>
        <end position="234"/>
    </location>
</feature>
<comment type="caution">
    <text evidence="3">The sequence shown here is derived from an EMBL/GenBank/DDBJ whole genome shotgun (WGS) entry which is preliminary data.</text>
</comment>
<dbReference type="EMBL" id="JAUSUC010000037">
    <property type="protein sequence ID" value="MDQ0216168.1"/>
    <property type="molecule type" value="Genomic_DNA"/>
</dbReference>
<dbReference type="GO" id="GO:0016810">
    <property type="term" value="F:hydrolase activity, acting on carbon-nitrogen (but not peptide) bonds"/>
    <property type="evidence" value="ECO:0007669"/>
    <property type="project" value="InterPro"/>
</dbReference>
<dbReference type="RefSeq" id="WP_307258167.1">
    <property type="nucleotide sequence ID" value="NZ_JAUSUC010000037.1"/>
</dbReference>
<dbReference type="GO" id="GO:0016020">
    <property type="term" value="C:membrane"/>
    <property type="evidence" value="ECO:0007669"/>
    <property type="project" value="TreeGrafter"/>
</dbReference>
<dbReference type="InterPro" id="IPR011330">
    <property type="entry name" value="Glyco_hydro/deAcase_b/a-brl"/>
</dbReference>
<feature type="transmembrane region" description="Helical" evidence="1">
    <location>
        <begin position="12"/>
        <end position="31"/>
    </location>
</feature>
<dbReference type="Proteomes" id="UP001237207">
    <property type="component" value="Unassembled WGS sequence"/>
</dbReference>
<evidence type="ECO:0000313" key="4">
    <source>
        <dbReference type="Proteomes" id="UP001237207"/>
    </source>
</evidence>
<accession>A0AAJ1WK58</accession>
<proteinExistence type="predicted"/>
<sequence>MNFIYVLNGKKIKNTLLIVLISFFTAVLLFTQNIVHIPVFSVKDGPKAIYKGENGIALTFDLGWGDERAEPIIETLIKNNINRATFFLSGSWAERHPDLVKKIVENKFEIGILGYSYTDYTSLENSEIRKDIQKAQAVFKKLQVKDIKLLRAPTGHFDKRVIQIANQYGLTIVHWSVNTNDWKNPGVNKIIENGSKARNGDIILLHASDSAKQTKKALPDLIQRIKDKGDFVTVSDMMTNGKVHTTLVP</sequence>
<gene>
    <name evidence="3" type="ORF">J2S13_002605</name>
</gene>
<dbReference type="NCBIfam" id="TIGR02764">
    <property type="entry name" value="spore_ybaN_pdaB"/>
    <property type="match status" value="1"/>
</dbReference>
<dbReference type="Pfam" id="PF01522">
    <property type="entry name" value="Polysacc_deac_1"/>
    <property type="match status" value="1"/>
</dbReference>
<protein>
    <submittedName>
        <fullName evidence="3">Polysaccharide deacetylase family sporulation protein PdaB</fullName>
    </submittedName>
</protein>
<dbReference type="InterPro" id="IPR050248">
    <property type="entry name" value="Polysacc_deacetylase_ArnD"/>
</dbReference>
<dbReference type="Gene3D" id="3.20.20.370">
    <property type="entry name" value="Glycoside hydrolase/deacetylase"/>
    <property type="match status" value="1"/>
</dbReference>
<evidence type="ECO:0000313" key="3">
    <source>
        <dbReference type="EMBL" id="MDQ0216168.1"/>
    </source>
</evidence>
<keyword evidence="1" id="KW-0812">Transmembrane</keyword>
<dbReference type="PANTHER" id="PTHR10587:SF128">
    <property type="entry name" value="POLYSACCHARIDE DEACETYLASE PDAB-RELATED"/>
    <property type="match status" value="1"/>
</dbReference>
<dbReference type="AlphaFoldDB" id="A0AAJ1WK58"/>
<evidence type="ECO:0000256" key="1">
    <source>
        <dbReference type="SAM" id="Phobius"/>
    </source>
</evidence>
<dbReference type="PANTHER" id="PTHR10587">
    <property type="entry name" value="GLYCOSYL TRANSFERASE-RELATED"/>
    <property type="match status" value="1"/>
</dbReference>